<evidence type="ECO:0000256" key="8">
    <source>
        <dbReference type="ARBA" id="ARBA00023136"/>
    </source>
</evidence>
<keyword evidence="3 9" id="KW-0109">Calcium transport</keyword>
<dbReference type="RefSeq" id="WP_254572460.1">
    <property type="nucleotide sequence ID" value="NZ_CP098502.1"/>
</dbReference>
<dbReference type="Pfam" id="PF01699">
    <property type="entry name" value="Na_Ca_ex"/>
    <property type="match status" value="2"/>
</dbReference>
<dbReference type="InterPro" id="IPR004798">
    <property type="entry name" value="CAX-like"/>
</dbReference>
<comment type="subcellular location">
    <subcellularLocation>
        <location evidence="1">Endomembrane system</location>
        <topology evidence="1">Multi-pass membrane protein</topology>
    </subcellularLocation>
</comment>
<keyword evidence="2 9" id="KW-0813">Transport</keyword>
<evidence type="ECO:0000313" key="12">
    <source>
        <dbReference type="Proteomes" id="UP001056035"/>
    </source>
</evidence>
<comment type="function">
    <text evidence="9">Ca(+)/H(+) antiporter that extrudes calcium in exchange for external protons.</text>
</comment>
<feature type="transmembrane region" description="Helical" evidence="9">
    <location>
        <begin position="131"/>
        <end position="151"/>
    </location>
</feature>
<evidence type="ECO:0000259" key="10">
    <source>
        <dbReference type="Pfam" id="PF01699"/>
    </source>
</evidence>
<keyword evidence="5 9" id="KW-0106">Calcium</keyword>
<dbReference type="Proteomes" id="UP001056035">
    <property type="component" value="Chromosome"/>
</dbReference>
<organism evidence="11 12">
    <name type="scientific">Paraconexibacter antarcticus</name>
    <dbReference type="NCBI Taxonomy" id="2949664"/>
    <lineage>
        <taxon>Bacteria</taxon>
        <taxon>Bacillati</taxon>
        <taxon>Actinomycetota</taxon>
        <taxon>Thermoleophilia</taxon>
        <taxon>Solirubrobacterales</taxon>
        <taxon>Paraconexibacteraceae</taxon>
        <taxon>Paraconexibacter</taxon>
    </lineage>
</organism>
<keyword evidence="6 9" id="KW-1133">Transmembrane helix</keyword>
<reference evidence="11 12" key="1">
    <citation type="submission" date="2022-06" db="EMBL/GenBank/DDBJ databases">
        <title>Paraconexibacter antarcticus.</title>
        <authorList>
            <person name="Kim C.S."/>
        </authorList>
    </citation>
    <scope>NUCLEOTIDE SEQUENCE [LARGE SCALE GENOMIC DNA]</scope>
    <source>
        <strain evidence="11 12">02-257</strain>
    </source>
</reference>
<dbReference type="Gene3D" id="1.20.1420.30">
    <property type="entry name" value="NCX, central ion-binding region"/>
    <property type="match status" value="2"/>
</dbReference>
<comment type="similarity">
    <text evidence="9">Belongs to the Ca(2+):cation antiporter (CaCA) (TC 2.A.19) family.</text>
</comment>
<feature type="transmembrane region" description="Helical" evidence="9">
    <location>
        <begin position="372"/>
        <end position="392"/>
    </location>
</feature>
<proteinExistence type="inferred from homology"/>
<evidence type="ECO:0000256" key="4">
    <source>
        <dbReference type="ARBA" id="ARBA00022692"/>
    </source>
</evidence>
<gene>
    <name evidence="11" type="primary">cax</name>
    <name evidence="11" type="ORF">NBH00_06090</name>
</gene>
<comment type="caution">
    <text evidence="9">Lacks conserved residue(s) required for the propagation of feature annotation.</text>
</comment>
<feature type="transmembrane region" description="Helical" evidence="9">
    <location>
        <begin position="176"/>
        <end position="196"/>
    </location>
</feature>
<feature type="transmembrane region" description="Helical" evidence="9">
    <location>
        <begin position="310"/>
        <end position="336"/>
    </location>
</feature>
<evidence type="ECO:0000256" key="5">
    <source>
        <dbReference type="ARBA" id="ARBA00022837"/>
    </source>
</evidence>
<feature type="domain" description="Sodium/calcium exchanger membrane region" evidence="10">
    <location>
        <begin position="246"/>
        <end position="386"/>
    </location>
</feature>
<evidence type="ECO:0000256" key="2">
    <source>
        <dbReference type="ARBA" id="ARBA00022448"/>
    </source>
</evidence>
<evidence type="ECO:0000256" key="3">
    <source>
        <dbReference type="ARBA" id="ARBA00022568"/>
    </source>
</evidence>
<evidence type="ECO:0000313" key="11">
    <source>
        <dbReference type="EMBL" id="UTI65782.1"/>
    </source>
</evidence>
<dbReference type="InterPro" id="IPR044880">
    <property type="entry name" value="NCX_ion-bd_dom_sf"/>
</dbReference>
<dbReference type="InterPro" id="IPR004837">
    <property type="entry name" value="NaCa_Exmemb"/>
</dbReference>
<keyword evidence="7 9" id="KW-0406">Ion transport</keyword>
<evidence type="ECO:0000256" key="7">
    <source>
        <dbReference type="ARBA" id="ARBA00023065"/>
    </source>
</evidence>
<accession>A0ABY5DY92</accession>
<dbReference type="EMBL" id="CP098502">
    <property type="protein sequence ID" value="UTI65782.1"/>
    <property type="molecule type" value="Genomic_DNA"/>
</dbReference>
<keyword evidence="12" id="KW-1185">Reference proteome</keyword>
<feature type="transmembrane region" description="Helical" evidence="9">
    <location>
        <begin position="342"/>
        <end position="360"/>
    </location>
</feature>
<dbReference type="PANTHER" id="PTHR31503:SF22">
    <property type="entry name" value="VACUOLAR CALCIUM ION TRANSPORTER"/>
    <property type="match status" value="1"/>
</dbReference>
<feature type="domain" description="Sodium/calcium exchanger membrane region" evidence="10">
    <location>
        <begin position="32"/>
        <end position="196"/>
    </location>
</feature>
<feature type="transmembrane region" description="Helical" evidence="9">
    <location>
        <begin position="20"/>
        <end position="44"/>
    </location>
</feature>
<dbReference type="InterPro" id="IPR004713">
    <property type="entry name" value="CaH_exchang"/>
</dbReference>
<evidence type="ECO:0000256" key="6">
    <source>
        <dbReference type="ARBA" id="ARBA00022989"/>
    </source>
</evidence>
<evidence type="ECO:0000256" key="9">
    <source>
        <dbReference type="RuleBase" id="RU365028"/>
    </source>
</evidence>
<sequence length="396" mass="41076">MRRFLSSADGWPYLLVPFIPIAVVLDIAGAGSVAIFVTSALGVIPTAALMGRATEELAARSGPGIGGLLNVTFGNAPELIIALFALNKGLHEVVKASLVGSILGNILLVLGAAMFFGGWGRDRQLFDRTAATAQSSMLLLAITAMVMPAIFELVEGRGLPSPSSELINYDTTVEHLSYAVAVILILSYIGGLVFSLKTHRDLFNPDHGPDPSKPGVAAGLPLDTHPDPATTVDPFDEGEPWSVRKAVGALALAGVAVGVMSEILVGSISEAAHSIGLSEFFVGAIVVAIVGNAAEHWVAVLVARKDQMDLAVNIAIGSSAQIALFVAPVLVLASLVLGPHPLALVFNGFELGGLILAVVIANHVTNEGESTWFEGVQLLAVYVVLGVSFYYAGVGT</sequence>
<feature type="transmembrane region" description="Helical" evidence="9">
    <location>
        <begin position="98"/>
        <end position="119"/>
    </location>
</feature>
<protein>
    <recommendedName>
        <fullName evidence="9">Ca(2+)/H(+) antiporter</fullName>
    </recommendedName>
</protein>
<evidence type="ECO:0000256" key="1">
    <source>
        <dbReference type="ARBA" id="ARBA00004127"/>
    </source>
</evidence>
<keyword evidence="4 9" id="KW-0812">Transmembrane</keyword>
<feature type="transmembrane region" description="Helical" evidence="9">
    <location>
        <begin position="247"/>
        <end position="268"/>
    </location>
</feature>
<keyword evidence="8 9" id="KW-0472">Membrane</keyword>
<feature type="transmembrane region" description="Helical" evidence="9">
    <location>
        <begin position="65"/>
        <end position="86"/>
    </location>
</feature>
<name>A0ABY5DY92_9ACTN</name>
<feature type="transmembrane region" description="Helical" evidence="9">
    <location>
        <begin position="280"/>
        <end position="303"/>
    </location>
</feature>
<dbReference type="NCBIfam" id="TIGR00378">
    <property type="entry name" value="cax"/>
    <property type="match status" value="1"/>
</dbReference>
<keyword evidence="9" id="KW-0050">Antiport</keyword>
<dbReference type="PANTHER" id="PTHR31503">
    <property type="entry name" value="VACUOLAR CALCIUM ION TRANSPORTER"/>
    <property type="match status" value="1"/>
</dbReference>